<evidence type="ECO:0000313" key="4">
    <source>
        <dbReference type="EMBL" id="KAK7463750.1"/>
    </source>
</evidence>
<reference evidence="4 6" key="1">
    <citation type="submission" date="2024-01" db="EMBL/GenBank/DDBJ databases">
        <title>A draft genome for the cacao thread blight pathogen Marasmiellus scandens.</title>
        <authorList>
            <person name="Baruah I.K."/>
            <person name="Leung J."/>
            <person name="Bukari Y."/>
            <person name="Amoako-Attah I."/>
            <person name="Meinhardt L.W."/>
            <person name="Bailey B.A."/>
            <person name="Cohen S.P."/>
        </authorList>
    </citation>
    <scope>NUCLEOTIDE SEQUENCE [LARGE SCALE GENOMIC DNA]</scope>
    <source>
        <strain evidence="4 6">GH-19</strain>
    </source>
</reference>
<protein>
    <recommendedName>
        <fullName evidence="1">RNA-dependent RNA polymerase</fullName>
        <ecNumber evidence="1">2.7.7.48</ecNumber>
    </recommendedName>
</protein>
<dbReference type="PANTHER" id="PTHR23079:SF55">
    <property type="entry name" value="RNA-DIRECTED RNA POLYMERASE"/>
    <property type="match status" value="1"/>
</dbReference>
<feature type="compositionally biased region" description="Basic and acidic residues" evidence="2">
    <location>
        <begin position="110"/>
        <end position="134"/>
    </location>
</feature>
<gene>
    <name evidence="5" type="ORF">VKT23_005687</name>
    <name evidence="4" type="ORF">VKT23_007089</name>
</gene>
<evidence type="ECO:0000256" key="2">
    <source>
        <dbReference type="SAM" id="MobiDB-lite"/>
    </source>
</evidence>
<keyword evidence="6" id="KW-1185">Reference proteome</keyword>
<dbReference type="EMBL" id="JBANRG010000006">
    <property type="protein sequence ID" value="KAK7465716.1"/>
    <property type="molecule type" value="Genomic_DNA"/>
</dbReference>
<dbReference type="InterPro" id="IPR057596">
    <property type="entry name" value="RDRP_core"/>
</dbReference>
<keyword evidence="1" id="KW-0548">Nucleotidyltransferase</keyword>
<organism evidence="4 6">
    <name type="scientific">Marasmiellus scandens</name>
    <dbReference type="NCBI Taxonomy" id="2682957"/>
    <lineage>
        <taxon>Eukaryota</taxon>
        <taxon>Fungi</taxon>
        <taxon>Dikarya</taxon>
        <taxon>Basidiomycota</taxon>
        <taxon>Agaricomycotina</taxon>
        <taxon>Agaricomycetes</taxon>
        <taxon>Agaricomycetidae</taxon>
        <taxon>Agaricales</taxon>
        <taxon>Marasmiineae</taxon>
        <taxon>Omphalotaceae</taxon>
        <taxon>Marasmiellus</taxon>
    </lineage>
</organism>
<comment type="similarity">
    <text evidence="1">Belongs to the RdRP family.</text>
</comment>
<sequence>MDVFMSNISFYVSLHELIRELASAIFHKPPYTDPSATGLPLNFHVRLLKNNDRHTRGAGLHGGKGFITLPNLAVGERFLQEYGAPPQGKAPKTFVIGARVVKFSRANKPAPKDVVERTQRQPYEDPLKAEEKERRDTYLKSNSVIIKTIQFGWDTRRETYSVEWEHSTEGSLAFDNERREFRVTIPHRAQSSLVVSIRPSQIIEMSAHMYRSKKPVLFFTLSSHPSFLLVVPNQKLQRLSFLPILDHAVVAPYTSLALRLECNSVYDLHQFKSLCQTAQLRSVQDWEYPIEKANIFTRETMERLNQWLRKLNWCVAFQVETFVRRGYIDAKEALQIIPVIMELVRTRGKQHVASFLHYIGPQLREFGFGATHGETLSDFLLASEQEYFADKKHRFVSPTEGSLFDSLHVVVTPTSIILEGPFPERSNRVIRSHLKNQESFLRVSFVDEDGLQFRFDRDIDGPSFISRRVGEFLLGGLKLGGRTFEFLAYSQVKFSATFKGACCLAFTATDVTEIEVEEIINIPDISTLDKKWDFTDGVGTMSKELARAIWRDLKSSKTRKHKNRPKPAAFQIRFMGSKGMLSVDHKLKGLTICLRPSMVKFEGAESRLVEIARAFDRPGRYYLNRPLIMLLEGLGVPFDTFEKYQDKAVAQVQGSTKSLESAARMLESFGLGNSYRLTSVMLGLSKLGIDNMQEDRFYQEMLKYAVHHVLRDLKNHCRIPIENAWTLVGVADVHKCLNEGEIFACIKPTDGGTIYLEGEILISRSPTIHPGDIQIVRAIGKPPPGSCFAFEPLKNTVVFSVKGTRPLCTILGGGDLDGDLYNLIPLDSIPEFRPKRSHLGASYAAAPKKMLDHKCSMKDVAEFFMDYINNDVLGIIASTWLTIADQSGIDHRDCMTLAQLHSDAVDYPKSGTPVALDKIPRIHFKMKPDYQAPETVNPDTTNRYYPSNRAIGRLFRKIDLPALHTEVHVAPDARRQIRQDGHILQTRGVNALAESLAALEIKDDPIAEAVHTRVFQYLYDEDMDLVDEEQRLFVSRLFSQYCSELQTVLAVNTLGHARSALLTEEEAMVGTIAQKSSQPRKRNDQMAKLREQTDVLVRGIRGELAGEDDLTTRLVRAFLAWELGLKERSKKVIIGAQSFTWIALGAIFEIIREIEEQNDPY</sequence>
<keyword evidence="1" id="KW-0808">Transferase</keyword>
<dbReference type="InterPro" id="IPR007855">
    <property type="entry name" value="RDRP"/>
</dbReference>
<feature type="domain" description="RDRP core" evidence="3">
    <location>
        <begin position="411"/>
        <end position="494"/>
    </location>
</feature>
<dbReference type="Proteomes" id="UP001498398">
    <property type="component" value="Unassembled WGS sequence"/>
</dbReference>
<keyword evidence="1" id="KW-0694">RNA-binding</keyword>
<evidence type="ECO:0000313" key="6">
    <source>
        <dbReference type="Proteomes" id="UP001498398"/>
    </source>
</evidence>
<accession>A0ABR1JSE4</accession>
<proteinExistence type="inferred from homology"/>
<feature type="region of interest" description="Disordered" evidence="2">
    <location>
        <begin position="109"/>
        <end position="134"/>
    </location>
</feature>
<dbReference type="EMBL" id="JBANRG010000009">
    <property type="protein sequence ID" value="KAK7463750.1"/>
    <property type="molecule type" value="Genomic_DNA"/>
</dbReference>
<evidence type="ECO:0000313" key="5">
    <source>
        <dbReference type="EMBL" id="KAK7465716.1"/>
    </source>
</evidence>
<keyword evidence="1" id="KW-0696">RNA-directed RNA polymerase</keyword>
<name>A0ABR1JSE4_9AGAR</name>
<dbReference type="EC" id="2.7.7.48" evidence="1"/>
<evidence type="ECO:0000256" key="1">
    <source>
        <dbReference type="RuleBase" id="RU363098"/>
    </source>
</evidence>
<dbReference type="PANTHER" id="PTHR23079">
    <property type="entry name" value="RNA-DEPENDENT RNA POLYMERASE"/>
    <property type="match status" value="1"/>
</dbReference>
<comment type="catalytic activity">
    <reaction evidence="1">
        <text>RNA(n) + a ribonucleoside 5'-triphosphate = RNA(n+1) + diphosphate</text>
        <dbReference type="Rhea" id="RHEA:21248"/>
        <dbReference type="Rhea" id="RHEA-COMP:14527"/>
        <dbReference type="Rhea" id="RHEA-COMP:17342"/>
        <dbReference type="ChEBI" id="CHEBI:33019"/>
        <dbReference type="ChEBI" id="CHEBI:61557"/>
        <dbReference type="ChEBI" id="CHEBI:140395"/>
        <dbReference type="EC" id="2.7.7.48"/>
    </reaction>
</comment>
<feature type="domain" description="RDRP core" evidence="3">
    <location>
        <begin position="504"/>
        <end position="958"/>
    </location>
</feature>
<dbReference type="Pfam" id="PF05183">
    <property type="entry name" value="RdRP"/>
    <property type="match status" value="2"/>
</dbReference>
<comment type="caution">
    <text evidence="4">The sequence shown here is derived from an EMBL/GenBank/DDBJ whole genome shotgun (WGS) entry which is preliminary data.</text>
</comment>
<evidence type="ECO:0000259" key="3">
    <source>
        <dbReference type="Pfam" id="PF05183"/>
    </source>
</evidence>